<protein>
    <submittedName>
        <fullName evidence="1">Uncharacterized protein</fullName>
    </submittedName>
</protein>
<name>A0AAW9TVJ8_RHIML</name>
<proteinExistence type="predicted"/>
<dbReference type="AlphaFoldDB" id="A0AAW9TVJ8"/>
<evidence type="ECO:0000313" key="2">
    <source>
        <dbReference type="Proteomes" id="UP000429484"/>
    </source>
</evidence>
<dbReference type="Proteomes" id="UP000429484">
    <property type="component" value="Unassembled WGS sequence"/>
</dbReference>
<accession>A0AAW9TVJ8</accession>
<evidence type="ECO:0000313" key="1">
    <source>
        <dbReference type="EMBL" id="MQW35941.1"/>
    </source>
</evidence>
<dbReference type="RefSeq" id="WP_017266378.1">
    <property type="nucleotide sequence ID" value="NZ_BJNJ01000082.1"/>
</dbReference>
<gene>
    <name evidence="1" type="ORF">GHK53_25000</name>
</gene>
<sequence>MALLYDARGGIYLWGPLLRKMERLLRNDVFRHRLTGERAECRTVNRL</sequence>
<organism evidence="1 2">
    <name type="scientific">Rhizobium meliloti</name>
    <name type="common">Ensifer meliloti</name>
    <name type="synonym">Sinorhizobium meliloti</name>
    <dbReference type="NCBI Taxonomy" id="382"/>
    <lineage>
        <taxon>Bacteria</taxon>
        <taxon>Pseudomonadati</taxon>
        <taxon>Pseudomonadota</taxon>
        <taxon>Alphaproteobacteria</taxon>
        <taxon>Hyphomicrobiales</taxon>
        <taxon>Rhizobiaceae</taxon>
        <taxon>Sinorhizobium/Ensifer group</taxon>
        <taxon>Sinorhizobium</taxon>
    </lineage>
</organism>
<reference evidence="1 2" key="1">
    <citation type="journal article" date="2013" name="Genome Biol.">
        <title>Comparative genomics of the core and accessory genomes of 48 Sinorhizobium strains comprising five genospecies.</title>
        <authorList>
            <person name="Sugawara M."/>
            <person name="Epstein B."/>
            <person name="Badgley B.D."/>
            <person name="Unno T."/>
            <person name="Xu L."/>
            <person name="Reese J."/>
            <person name="Gyaneshwar P."/>
            <person name="Denny R."/>
            <person name="Mudge J."/>
            <person name="Bharti A.K."/>
            <person name="Farmer A.D."/>
            <person name="May G.D."/>
            <person name="Woodward J.E."/>
            <person name="Medigue C."/>
            <person name="Vallenet D."/>
            <person name="Lajus A."/>
            <person name="Rouy Z."/>
            <person name="Martinez-Vaz B."/>
            <person name="Tiffin P."/>
            <person name="Young N.D."/>
            <person name="Sadowsky M.J."/>
        </authorList>
    </citation>
    <scope>NUCLEOTIDE SEQUENCE [LARGE SCALE GENOMIC DNA]</scope>
    <source>
        <strain evidence="1 2">N6B1</strain>
    </source>
</reference>
<dbReference type="EMBL" id="WISR01000202">
    <property type="protein sequence ID" value="MQW35941.1"/>
    <property type="molecule type" value="Genomic_DNA"/>
</dbReference>
<comment type="caution">
    <text evidence="1">The sequence shown here is derived from an EMBL/GenBank/DDBJ whole genome shotgun (WGS) entry which is preliminary data.</text>
</comment>